<sequence length="213" mass="24716">MSYRIVLIHGFHRDYRDMEPLEQNLTSLGYKVENLNFPLTFPDIKFSVEMLKSFLLDLKYGGLSEKEEIVLIGYGLGGLLIEETLRDKEAEDIVDKIVLIAAPLRDSVVHRRLKRIFPLLDTIFKPLRLFKRKKEYEIDRKIEIGLIIGTETDGIFSKWLGEYNDGLVNSKECMLGYAKDTLFLPLVHDEIHKKMGTAKYINNFISKGQFRVD</sequence>
<dbReference type="InterPro" id="IPR029058">
    <property type="entry name" value="AB_hydrolase_fold"/>
</dbReference>
<evidence type="ECO:0000259" key="1">
    <source>
        <dbReference type="Pfam" id="PF05057"/>
    </source>
</evidence>
<dbReference type="EMBL" id="LS483487">
    <property type="protein sequence ID" value="SQJ07314.1"/>
    <property type="molecule type" value="Genomic_DNA"/>
</dbReference>
<accession>A0AAX1TTG1</accession>
<proteinExistence type="predicted"/>
<dbReference type="SUPFAM" id="SSF53474">
    <property type="entry name" value="alpha/beta-Hydrolases"/>
    <property type="match status" value="1"/>
</dbReference>
<keyword evidence="2" id="KW-0378">Hydrolase</keyword>
<dbReference type="PANTHER" id="PTHR37946">
    <property type="entry name" value="SLL1969 PROTEIN"/>
    <property type="match status" value="1"/>
</dbReference>
<gene>
    <name evidence="2" type="ORF">NCTC12112_02157</name>
</gene>
<dbReference type="PANTHER" id="PTHR37946:SF1">
    <property type="entry name" value="SLL1969 PROTEIN"/>
    <property type="match status" value="1"/>
</dbReference>
<name>A0AAX1TTG1_9FUSO</name>
<dbReference type="Proteomes" id="UP000249008">
    <property type="component" value="Chromosome 1"/>
</dbReference>
<organism evidence="2 3">
    <name type="scientific">Fusobacterium ulcerans</name>
    <dbReference type="NCBI Taxonomy" id="861"/>
    <lineage>
        <taxon>Bacteria</taxon>
        <taxon>Fusobacteriati</taxon>
        <taxon>Fusobacteriota</taxon>
        <taxon>Fusobacteriia</taxon>
        <taxon>Fusobacteriales</taxon>
        <taxon>Fusobacteriaceae</taxon>
        <taxon>Fusobacterium</taxon>
    </lineage>
</organism>
<feature type="domain" description="DUF676" evidence="1">
    <location>
        <begin position="5"/>
        <end position="86"/>
    </location>
</feature>
<protein>
    <submittedName>
        <fullName evidence="2">Alpha/beta hydrolase family</fullName>
    </submittedName>
</protein>
<dbReference type="KEGG" id="ful:C4N20_01400"/>
<dbReference type="InterPro" id="IPR007751">
    <property type="entry name" value="DUF676_lipase-like"/>
</dbReference>
<reference evidence="2 3" key="1">
    <citation type="submission" date="2018-06" db="EMBL/GenBank/DDBJ databases">
        <authorList>
            <consortium name="Pathogen Informatics"/>
            <person name="Doyle S."/>
        </authorList>
    </citation>
    <scope>NUCLEOTIDE SEQUENCE [LARGE SCALE GENOMIC DNA]</scope>
    <source>
        <strain evidence="2 3">NCTC12112</strain>
    </source>
</reference>
<evidence type="ECO:0000313" key="2">
    <source>
        <dbReference type="EMBL" id="SQJ07314.1"/>
    </source>
</evidence>
<dbReference type="GO" id="GO:0016787">
    <property type="term" value="F:hydrolase activity"/>
    <property type="evidence" value="ECO:0007669"/>
    <property type="project" value="UniProtKB-KW"/>
</dbReference>
<dbReference type="Gene3D" id="3.40.50.1820">
    <property type="entry name" value="alpha/beta hydrolase"/>
    <property type="match status" value="1"/>
</dbReference>
<evidence type="ECO:0000313" key="3">
    <source>
        <dbReference type="Proteomes" id="UP000249008"/>
    </source>
</evidence>
<dbReference type="RefSeq" id="WP_005981636.1">
    <property type="nucleotide sequence ID" value="NZ_BAABXY010000001.1"/>
</dbReference>
<dbReference type="Pfam" id="PF05057">
    <property type="entry name" value="DUF676"/>
    <property type="match status" value="1"/>
</dbReference>
<dbReference type="AlphaFoldDB" id="A0AAX1TTG1"/>
<dbReference type="GeneID" id="78453445"/>